<gene>
    <name evidence="1" type="ORF">E2C01_070568</name>
</gene>
<evidence type="ECO:0000313" key="2">
    <source>
        <dbReference type="Proteomes" id="UP000324222"/>
    </source>
</evidence>
<organism evidence="1 2">
    <name type="scientific">Portunus trituberculatus</name>
    <name type="common">Swimming crab</name>
    <name type="synonym">Neptunus trituberculatus</name>
    <dbReference type="NCBI Taxonomy" id="210409"/>
    <lineage>
        <taxon>Eukaryota</taxon>
        <taxon>Metazoa</taxon>
        <taxon>Ecdysozoa</taxon>
        <taxon>Arthropoda</taxon>
        <taxon>Crustacea</taxon>
        <taxon>Multicrustacea</taxon>
        <taxon>Malacostraca</taxon>
        <taxon>Eumalacostraca</taxon>
        <taxon>Eucarida</taxon>
        <taxon>Decapoda</taxon>
        <taxon>Pleocyemata</taxon>
        <taxon>Brachyura</taxon>
        <taxon>Eubrachyura</taxon>
        <taxon>Portunoidea</taxon>
        <taxon>Portunidae</taxon>
        <taxon>Portuninae</taxon>
        <taxon>Portunus</taxon>
    </lineage>
</organism>
<dbReference type="EMBL" id="VSRR010042741">
    <property type="protein sequence ID" value="MPC76162.1"/>
    <property type="molecule type" value="Genomic_DNA"/>
</dbReference>
<sequence length="49" mass="5667">MRYNVVIILRSYSQSDKISILLTGETLLKTPLLISIVLENSRDEKAKRF</sequence>
<evidence type="ECO:0000313" key="1">
    <source>
        <dbReference type="EMBL" id="MPC76162.1"/>
    </source>
</evidence>
<accession>A0A5B7HXM8</accession>
<proteinExistence type="predicted"/>
<name>A0A5B7HXM8_PORTR</name>
<protein>
    <submittedName>
        <fullName evidence="1">Uncharacterized protein</fullName>
    </submittedName>
</protein>
<dbReference type="Proteomes" id="UP000324222">
    <property type="component" value="Unassembled WGS sequence"/>
</dbReference>
<keyword evidence="2" id="KW-1185">Reference proteome</keyword>
<dbReference type="AlphaFoldDB" id="A0A5B7HXM8"/>
<reference evidence="1 2" key="1">
    <citation type="submission" date="2019-05" db="EMBL/GenBank/DDBJ databases">
        <title>Another draft genome of Portunus trituberculatus and its Hox gene families provides insights of decapod evolution.</title>
        <authorList>
            <person name="Jeong J.-H."/>
            <person name="Song I."/>
            <person name="Kim S."/>
            <person name="Choi T."/>
            <person name="Kim D."/>
            <person name="Ryu S."/>
            <person name="Kim W."/>
        </authorList>
    </citation>
    <scope>NUCLEOTIDE SEQUENCE [LARGE SCALE GENOMIC DNA]</scope>
    <source>
        <tissue evidence="1">Muscle</tissue>
    </source>
</reference>
<comment type="caution">
    <text evidence="1">The sequence shown here is derived from an EMBL/GenBank/DDBJ whole genome shotgun (WGS) entry which is preliminary data.</text>
</comment>